<keyword evidence="1" id="KW-1185">Reference proteome</keyword>
<dbReference type="Proteomes" id="UP000087766">
    <property type="component" value="Chromosome 5"/>
</dbReference>
<sequence length="339" mass="38583">MASSKPKSGKRLAEFLKEQQDPFILDLYLLERGYSTYGESAKNKKREPLFQFSKLLTTLHKKLLFHNPTCILIRESHIINQHLLHTVPRQPESTDQTIEDTDRFSSSTATNSTLYLSCSDSDEDGTALSPQKNKALFFPNTCHASNTGIPQSDNVAVSVTEEATLKQDVSGMEERRSSCCVFVPKKMTEDSVLSVTLWSSFIQSAKREKCSKELGELLGANANVCHVLKSKTLLHKLKQVVFYCVREISVNVWRKECKEHQCLKESRGREELGKIICMRTRELGGNERNRIARLLSLDEWSEFKPQVRHICVEIADALLERLTMDIVAEMIQLYSVPKL</sequence>
<evidence type="ECO:0000313" key="2">
    <source>
        <dbReference type="RefSeq" id="XP_022636666.1"/>
    </source>
</evidence>
<dbReference type="RefSeq" id="XP_022636666.1">
    <property type="nucleotide sequence ID" value="XM_022780945.1"/>
</dbReference>
<reference evidence="2" key="2">
    <citation type="submission" date="2025-08" db="UniProtKB">
        <authorList>
            <consortium name="RefSeq"/>
        </authorList>
    </citation>
    <scope>IDENTIFICATION</scope>
    <source>
        <tissue evidence="2">Leaf</tissue>
    </source>
</reference>
<proteinExistence type="predicted"/>
<protein>
    <submittedName>
        <fullName evidence="2">Uncharacterized protein LOC106761086 isoform X3</fullName>
    </submittedName>
</protein>
<evidence type="ECO:0000313" key="1">
    <source>
        <dbReference type="Proteomes" id="UP000087766"/>
    </source>
</evidence>
<accession>A0A3Q0EZP9</accession>
<organism evidence="1 2">
    <name type="scientific">Vigna radiata var. radiata</name>
    <name type="common">Mung bean</name>
    <name type="synonym">Phaseolus aureus</name>
    <dbReference type="NCBI Taxonomy" id="3916"/>
    <lineage>
        <taxon>Eukaryota</taxon>
        <taxon>Viridiplantae</taxon>
        <taxon>Streptophyta</taxon>
        <taxon>Embryophyta</taxon>
        <taxon>Tracheophyta</taxon>
        <taxon>Spermatophyta</taxon>
        <taxon>Magnoliopsida</taxon>
        <taxon>eudicotyledons</taxon>
        <taxon>Gunneridae</taxon>
        <taxon>Pentapetalae</taxon>
        <taxon>rosids</taxon>
        <taxon>fabids</taxon>
        <taxon>Fabales</taxon>
        <taxon>Fabaceae</taxon>
        <taxon>Papilionoideae</taxon>
        <taxon>50 kb inversion clade</taxon>
        <taxon>NPAAA clade</taxon>
        <taxon>indigoferoid/millettioid clade</taxon>
        <taxon>Phaseoleae</taxon>
        <taxon>Vigna</taxon>
    </lineage>
</organism>
<name>A0A3Q0EZP9_VIGRR</name>
<gene>
    <name evidence="2" type="primary">LOC106761086</name>
</gene>
<dbReference type="PANTHER" id="PTHR37613">
    <property type="entry name" value="DUF4378 DOMAIN PROTEIN"/>
    <property type="match status" value="1"/>
</dbReference>
<dbReference type="AlphaFoldDB" id="A0A3Q0EZP9"/>
<dbReference type="PANTHER" id="PTHR37613:SF4">
    <property type="entry name" value="DUF4378 DOMAIN-CONTAINING PROTEIN"/>
    <property type="match status" value="1"/>
</dbReference>
<reference evidence="1" key="1">
    <citation type="journal article" date="2014" name="Nat. Commun.">
        <title>Genome sequence of mungbean and insights into evolution within Vigna species.</title>
        <authorList>
            <person name="Kang Y.J."/>
            <person name="Kim S.K."/>
            <person name="Kim M.Y."/>
            <person name="Lestari P."/>
            <person name="Kim K.H."/>
            <person name="Ha B.K."/>
            <person name="Jun T.H."/>
            <person name="Hwang W.J."/>
            <person name="Lee T."/>
            <person name="Lee J."/>
            <person name="Shim S."/>
            <person name="Yoon M.Y."/>
            <person name="Jang Y.E."/>
            <person name="Han K.S."/>
            <person name="Taeprayoon P."/>
            <person name="Yoon N."/>
            <person name="Somta P."/>
            <person name="Tanya P."/>
            <person name="Kim K.S."/>
            <person name="Gwag J.G."/>
            <person name="Moon J.K."/>
            <person name="Lee Y.H."/>
            <person name="Park B.S."/>
            <person name="Bombarely A."/>
            <person name="Doyle J.J."/>
            <person name="Jackson S.A."/>
            <person name="Schafleitner R."/>
            <person name="Srinives P."/>
            <person name="Varshney R.K."/>
            <person name="Lee S.H."/>
        </authorList>
    </citation>
    <scope>NUCLEOTIDE SEQUENCE [LARGE SCALE GENOMIC DNA]</scope>
    <source>
        <strain evidence="1">cv. VC1973A</strain>
    </source>
</reference>
<dbReference type="GeneID" id="106761086"/>